<keyword evidence="2 7" id="KW-0813">Transport</keyword>
<evidence type="ECO:0000313" key="9">
    <source>
        <dbReference type="EMBL" id="MBJ7596186.1"/>
    </source>
</evidence>
<dbReference type="Proteomes" id="UP000606991">
    <property type="component" value="Unassembled WGS sequence"/>
</dbReference>
<dbReference type="EMBL" id="JAEKNS010000150">
    <property type="protein sequence ID" value="MBJ7596186.1"/>
    <property type="molecule type" value="Genomic_DNA"/>
</dbReference>
<reference evidence="9 10" key="1">
    <citation type="submission" date="2020-10" db="EMBL/GenBank/DDBJ databases">
        <title>Ca. Dormibacterota MAGs.</title>
        <authorList>
            <person name="Montgomery K."/>
        </authorList>
    </citation>
    <scope>NUCLEOTIDE SEQUENCE [LARGE SCALE GENOMIC DNA]</scope>
    <source>
        <strain evidence="9">SC8812_S17_18</strain>
    </source>
</reference>
<evidence type="ECO:0000256" key="4">
    <source>
        <dbReference type="ARBA" id="ARBA00022692"/>
    </source>
</evidence>
<keyword evidence="6 7" id="KW-0472">Membrane</keyword>
<evidence type="ECO:0000256" key="7">
    <source>
        <dbReference type="RuleBase" id="RU363032"/>
    </source>
</evidence>
<dbReference type="InterPro" id="IPR043429">
    <property type="entry name" value="ArtM/GltK/GlnP/TcyL/YhdX-like"/>
</dbReference>
<evidence type="ECO:0000256" key="6">
    <source>
        <dbReference type="ARBA" id="ARBA00023136"/>
    </source>
</evidence>
<dbReference type="InterPro" id="IPR000515">
    <property type="entry name" value="MetI-like"/>
</dbReference>
<feature type="domain" description="ABC transmembrane type-1" evidence="8">
    <location>
        <begin position="21"/>
        <end position="206"/>
    </location>
</feature>
<dbReference type="GO" id="GO:0006865">
    <property type="term" value="P:amino acid transport"/>
    <property type="evidence" value="ECO:0007669"/>
    <property type="project" value="TreeGrafter"/>
</dbReference>
<evidence type="ECO:0000256" key="1">
    <source>
        <dbReference type="ARBA" id="ARBA00004651"/>
    </source>
</evidence>
<dbReference type="CDD" id="cd06261">
    <property type="entry name" value="TM_PBP2"/>
    <property type="match status" value="1"/>
</dbReference>
<gene>
    <name evidence="9" type="ORF">JF886_15250</name>
</gene>
<dbReference type="InterPro" id="IPR010065">
    <property type="entry name" value="AA_ABC_transptr_permease_3TM"/>
</dbReference>
<dbReference type="PANTHER" id="PTHR30614:SF35">
    <property type="entry name" value="ABC TRANSPORTER PERMEASE PROTEIN"/>
    <property type="match status" value="1"/>
</dbReference>
<dbReference type="PROSITE" id="PS50928">
    <property type="entry name" value="ABC_TM1"/>
    <property type="match status" value="1"/>
</dbReference>
<dbReference type="RefSeq" id="WP_337313991.1">
    <property type="nucleotide sequence ID" value="NZ_JAEKNS010000150.1"/>
</dbReference>
<evidence type="ECO:0000259" key="8">
    <source>
        <dbReference type="PROSITE" id="PS50928"/>
    </source>
</evidence>
<name>A0A934JUW8_9BACT</name>
<evidence type="ECO:0000256" key="3">
    <source>
        <dbReference type="ARBA" id="ARBA00022475"/>
    </source>
</evidence>
<keyword evidence="4 7" id="KW-0812">Transmembrane</keyword>
<feature type="transmembrane region" description="Helical" evidence="7">
    <location>
        <begin position="90"/>
        <end position="109"/>
    </location>
</feature>
<dbReference type="InterPro" id="IPR035906">
    <property type="entry name" value="MetI-like_sf"/>
</dbReference>
<keyword evidence="5 7" id="KW-1133">Transmembrane helix</keyword>
<dbReference type="GO" id="GO:0043190">
    <property type="term" value="C:ATP-binding cassette (ABC) transporter complex"/>
    <property type="evidence" value="ECO:0007669"/>
    <property type="project" value="InterPro"/>
</dbReference>
<dbReference type="PANTHER" id="PTHR30614">
    <property type="entry name" value="MEMBRANE COMPONENT OF AMINO ACID ABC TRANSPORTER"/>
    <property type="match status" value="1"/>
</dbReference>
<comment type="similarity">
    <text evidence="7">Belongs to the binding-protein-dependent transport system permease family.</text>
</comment>
<dbReference type="Gene3D" id="1.10.3720.10">
    <property type="entry name" value="MetI-like"/>
    <property type="match status" value="1"/>
</dbReference>
<evidence type="ECO:0000256" key="5">
    <source>
        <dbReference type="ARBA" id="ARBA00022989"/>
    </source>
</evidence>
<comment type="caution">
    <text evidence="9">The sequence shown here is derived from an EMBL/GenBank/DDBJ whole genome shotgun (WGS) entry which is preliminary data.</text>
</comment>
<feature type="transmembrane region" description="Helical" evidence="7">
    <location>
        <begin position="188"/>
        <end position="217"/>
    </location>
</feature>
<dbReference type="SUPFAM" id="SSF161098">
    <property type="entry name" value="MetI-like"/>
    <property type="match status" value="1"/>
</dbReference>
<comment type="subcellular location">
    <subcellularLocation>
        <location evidence="1 7">Cell membrane</location>
        <topology evidence="1 7">Multi-pass membrane protein</topology>
    </subcellularLocation>
</comment>
<dbReference type="NCBIfam" id="TIGR01726">
    <property type="entry name" value="HEQRo_perm_3TM"/>
    <property type="match status" value="1"/>
</dbReference>
<dbReference type="AlphaFoldDB" id="A0A934JUW8"/>
<sequence>MDVGYYLRLLQESLPAFGAAAARTLLVSALAFALAVALGIAAAVGMASKFRGLRWALAAYVEVFRDTPLLLQIFIAYFATPALGLNLSPFQAGVATLALNGAAYLAVIFRAGLSSIPHAQAESAFVLALTPWQTFRRVLLPQAARSVYPAVVNQLIIIIQSSALLSAISYDEITSTTLLLNAQTFETMILFSFAMIAYLLLTGFVSISSGVIAKVVFRAPLGRQGK</sequence>
<protein>
    <submittedName>
        <fullName evidence="9">Amino acid ABC transporter permease</fullName>
    </submittedName>
</protein>
<dbReference type="GO" id="GO:0022857">
    <property type="term" value="F:transmembrane transporter activity"/>
    <property type="evidence" value="ECO:0007669"/>
    <property type="project" value="InterPro"/>
</dbReference>
<organism evidence="9 10">
    <name type="scientific">Candidatus Aeolococcus gillhamiae</name>
    <dbReference type="NCBI Taxonomy" id="3127015"/>
    <lineage>
        <taxon>Bacteria</taxon>
        <taxon>Bacillati</taxon>
        <taxon>Candidatus Dormiibacterota</taxon>
        <taxon>Candidatus Dormibacteria</taxon>
        <taxon>Candidatus Aeolococcales</taxon>
        <taxon>Candidatus Aeolococcaceae</taxon>
        <taxon>Candidatus Aeolococcus</taxon>
    </lineage>
</organism>
<evidence type="ECO:0000256" key="2">
    <source>
        <dbReference type="ARBA" id="ARBA00022448"/>
    </source>
</evidence>
<feature type="transmembrane region" description="Helical" evidence="7">
    <location>
        <begin position="146"/>
        <end position="168"/>
    </location>
</feature>
<keyword evidence="3" id="KW-1003">Cell membrane</keyword>
<proteinExistence type="inferred from homology"/>
<accession>A0A934JUW8</accession>
<dbReference type="Pfam" id="PF00528">
    <property type="entry name" value="BPD_transp_1"/>
    <property type="match status" value="1"/>
</dbReference>
<feature type="transmembrane region" description="Helical" evidence="7">
    <location>
        <begin position="20"/>
        <end position="45"/>
    </location>
</feature>
<evidence type="ECO:0000313" key="10">
    <source>
        <dbReference type="Proteomes" id="UP000606991"/>
    </source>
</evidence>